<name>A0ABU7KIQ1_9ACTN</name>
<proteinExistence type="predicted"/>
<organism evidence="2 3">
    <name type="scientific">Nocardiopsis codii</name>
    <dbReference type="NCBI Taxonomy" id="3065942"/>
    <lineage>
        <taxon>Bacteria</taxon>
        <taxon>Bacillati</taxon>
        <taxon>Actinomycetota</taxon>
        <taxon>Actinomycetes</taxon>
        <taxon>Streptosporangiales</taxon>
        <taxon>Nocardiopsidaceae</taxon>
        <taxon>Nocardiopsis</taxon>
    </lineage>
</organism>
<feature type="region of interest" description="Disordered" evidence="1">
    <location>
        <begin position="16"/>
        <end position="42"/>
    </location>
</feature>
<evidence type="ECO:0000313" key="2">
    <source>
        <dbReference type="EMBL" id="MEE2041457.1"/>
    </source>
</evidence>
<evidence type="ECO:0000256" key="1">
    <source>
        <dbReference type="SAM" id="MobiDB-lite"/>
    </source>
</evidence>
<dbReference type="RefSeq" id="WP_330095215.1">
    <property type="nucleotide sequence ID" value="NZ_JAUZMY010000050.1"/>
</dbReference>
<dbReference type="Proteomes" id="UP001356095">
    <property type="component" value="Unassembled WGS sequence"/>
</dbReference>
<dbReference type="EMBL" id="JAUZMY010000050">
    <property type="protein sequence ID" value="MEE2041457.1"/>
    <property type="molecule type" value="Genomic_DNA"/>
</dbReference>
<evidence type="ECO:0000313" key="3">
    <source>
        <dbReference type="Proteomes" id="UP001356095"/>
    </source>
</evidence>
<gene>
    <name evidence="2" type="ORF">Q8791_29960</name>
</gene>
<feature type="compositionally biased region" description="Polar residues" evidence="1">
    <location>
        <begin position="30"/>
        <end position="39"/>
    </location>
</feature>
<comment type="caution">
    <text evidence="2">The sequence shown here is derived from an EMBL/GenBank/DDBJ whole genome shotgun (WGS) entry which is preliminary data.</text>
</comment>
<protein>
    <submittedName>
        <fullName evidence="2">Uncharacterized protein</fullName>
    </submittedName>
</protein>
<sequence>MTVLPPKGVRVRRTVRFPSATHRGHWKPTDASTMQSGQMGRSHLVQLTPVSLSECR</sequence>
<reference evidence="2 3" key="1">
    <citation type="submission" date="2023-08" db="EMBL/GenBank/DDBJ databases">
        <authorList>
            <person name="Girao M."/>
            <person name="Carvalho M.F."/>
        </authorList>
    </citation>
    <scope>NUCLEOTIDE SEQUENCE [LARGE SCALE GENOMIC DNA]</scope>
    <source>
        <strain evidence="2 3">CT-R113</strain>
    </source>
</reference>
<keyword evidence="3" id="KW-1185">Reference proteome</keyword>
<accession>A0ABU7KIQ1</accession>